<keyword evidence="5" id="KW-0333">Golgi apparatus</keyword>
<dbReference type="InterPro" id="IPR029044">
    <property type="entry name" value="Nucleotide-diphossugar_trans"/>
</dbReference>
<evidence type="ECO:0000313" key="9">
    <source>
        <dbReference type="RefSeq" id="XP_013776133.1"/>
    </source>
</evidence>
<gene>
    <name evidence="9" type="primary">LOC106460918</name>
</gene>
<evidence type="ECO:0000259" key="7">
    <source>
        <dbReference type="Pfam" id="PF04572"/>
    </source>
</evidence>
<protein>
    <submittedName>
        <fullName evidence="9">Lactosylceramide 4-alpha-galactosyltransferase-like</fullName>
    </submittedName>
</protein>
<dbReference type="GeneID" id="106460918"/>
<evidence type="ECO:0000256" key="3">
    <source>
        <dbReference type="ARBA" id="ARBA00022676"/>
    </source>
</evidence>
<reference evidence="9" key="1">
    <citation type="submission" date="2025-08" db="UniProtKB">
        <authorList>
            <consortium name="RefSeq"/>
        </authorList>
    </citation>
    <scope>IDENTIFICATION</scope>
    <source>
        <tissue evidence="9">Muscle</tissue>
    </source>
</reference>
<evidence type="ECO:0000313" key="8">
    <source>
        <dbReference type="Proteomes" id="UP000694941"/>
    </source>
</evidence>
<name>A0ABM1B733_LIMPO</name>
<dbReference type="InterPro" id="IPR007652">
    <property type="entry name" value="A1-4-GlycosylTfrase_dom"/>
</dbReference>
<organism evidence="8 9">
    <name type="scientific">Limulus polyphemus</name>
    <name type="common">Atlantic horseshoe crab</name>
    <dbReference type="NCBI Taxonomy" id="6850"/>
    <lineage>
        <taxon>Eukaryota</taxon>
        <taxon>Metazoa</taxon>
        <taxon>Ecdysozoa</taxon>
        <taxon>Arthropoda</taxon>
        <taxon>Chelicerata</taxon>
        <taxon>Merostomata</taxon>
        <taxon>Xiphosura</taxon>
        <taxon>Limulidae</taxon>
        <taxon>Limulus</taxon>
    </lineage>
</organism>
<dbReference type="Pfam" id="PF04572">
    <property type="entry name" value="Gb3_synth"/>
    <property type="match status" value="1"/>
</dbReference>
<dbReference type="InterPro" id="IPR051981">
    <property type="entry name" value="Glycosyltransf_32"/>
</dbReference>
<comment type="subcellular location">
    <subcellularLocation>
        <location evidence="1">Golgi apparatus membrane</location>
        <topology evidence="1">Single-pass type II membrane protein</topology>
    </subcellularLocation>
</comment>
<keyword evidence="6" id="KW-0472">Membrane</keyword>
<dbReference type="Gene3D" id="3.90.550.20">
    <property type="match status" value="1"/>
</dbReference>
<evidence type="ECO:0000256" key="2">
    <source>
        <dbReference type="ARBA" id="ARBA00009003"/>
    </source>
</evidence>
<dbReference type="Proteomes" id="UP000694941">
    <property type="component" value="Unplaced"/>
</dbReference>
<evidence type="ECO:0000256" key="1">
    <source>
        <dbReference type="ARBA" id="ARBA00004323"/>
    </source>
</evidence>
<comment type="similarity">
    <text evidence="2">Belongs to the glycosyltransferase 32 family.</text>
</comment>
<proteinExistence type="inferred from homology"/>
<dbReference type="Pfam" id="PF04488">
    <property type="entry name" value="Gly_transf_sug"/>
    <property type="match status" value="1"/>
</dbReference>
<evidence type="ECO:0000256" key="4">
    <source>
        <dbReference type="ARBA" id="ARBA00022679"/>
    </source>
</evidence>
<keyword evidence="3" id="KW-0328">Glycosyltransferase</keyword>
<feature type="domain" description="Alpha 1,4-glycosyltransferase" evidence="7">
    <location>
        <begin position="153"/>
        <end position="278"/>
    </location>
</feature>
<evidence type="ECO:0000256" key="6">
    <source>
        <dbReference type="ARBA" id="ARBA00023136"/>
    </source>
</evidence>
<dbReference type="SUPFAM" id="SSF53448">
    <property type="entry name" value="Nucleotide-diphospho-sugar transferases"/>
    <property type="match status" value="1"/>
</dbReference>
<dbReference type="PANTHER" id="PTHR12042:SF21">
    <property type="entry name" value="ALPHA1,4-GALACTOSYLTRANSFERASE 1-RELATED"/>
    <property type="match status" value="1"/>
</dbReference>
<sequence>MKNVTKPENMFFFETSGRCHLTTREACSIESAAKHHPTNRIQFLYACKNVSQLKDDKPFQIVSQIENVEFKSLNFKFVLSGTPLANWYESGILNITIKKNNVLSDGLKFVLLKKYGGVAIDSDCITRKPLPNLPAYAGFQTLSVVNNAIIKAQKDSPFLIECMERFVKEYSPTIWCHNGPKLLTRVIQGACEKENKYFAPGFTCYGVHLFPVPAFYPINFSQRKLFFDPSVSESLNKIWKDSYIVHIWNSLVQRQQYKPGEGSPMDHLYKDNCPITYSYIVKQGVGE</sequence>
<dbReference type="RefSeq" id="XP_013776133.1">
    <property type="nucleotide sequence ID" value="XM_013920679.1"/>
</dbReference>
<evidence type="ECO:0000256" key="5">
    <source>
        <dbReference type="ARBA" id="ARBA00023034"/>
    </source>
</evidence>
<accession>A0ABM1B733</accession>
<keyword evidence="8" id="KW-1185">Reference proteome</keyword>
<keyword evidence="4" id="KW-0808">Transferase</keyword>
<dbReference type="PANTHER" id="PTHR12042">
    <property type="entry name" value="LACTOSYLCERAMIDE 4-ALPHA-GALACTOSYLTRANSFERASE ALPHA- 1,4-GALACTOSYLTRANSFERASE"/>
    <property type="match status" value="1"/>
</dbReference>
<dbReference type="InterPro" id="IPR007577">
    <property type="entry name" value="GlycoTrfase_DXD_sugar-bd_CS"/>
</dbReference>